<evidence type="ECO:0000256" key="5">
    <source>
        <dbReference type="ARBA" id="ARBA00022573"/>
    </source>
</evidence>
<dbReference type="UniPathway" id="UPA00148"/>
<keyword evidence="5" id="KW-0169">Cobalamin biosynthesis</keyword>
<dbReference type="SUPFAM" id="SSF53383">
    <property type="entry name" value="PLP-dependent transferases"/>
    <property type="match status" value="1"/>
</dbReference>
<evidence type="ECO:0000259" key="10">
    <source>
        <dbReference type="Pfam" id="PF00155"/>
    </source>
</evidence>
<gene>
    <name evidence="11" type="ORF">SAMN05660742_103178</name>
</gene>
<comment type="pathway">
    <text evidence="3">Cofactor biosynthesis; adenosylcobalamin biosynthesis.</text>
</comment>
<protein>
    <recommendedName>
        <fullName evidence="4">threonine-phosphate decarboxylase</fullName>
        <ecNumber evidence="4">4.1.1.81</ecNumber>
    </recommendedName>
    <alternativeName>
        <fullName evidence="8">L-threonine-O-3-phosphate decarboxylase</fullName>
    </alternativeName>
</protein>
<dbReference type="PANTHER" id="PTHR42885">
    <property type="entry name" value="HISTIDINOL-PHOSPHATE AMINOTRANSFERASE-RELATED"/>
    <property type="match status" value="1"/>
</dbReference>
<dbReference type="Pfam" id="PF00155">
    <property type="entry name" value="Aminotran_1_2"/>
    <property type="match status" value="1"/>
</dbReference>
<dbReference type="GO" id="GO:0009236">
    <property type="term" value="P:cobalamin biosynthetic process"/>
    <property type="evidence" value="ECO:0007669"/>
    <property type="project" value="UniProtKB-UniPathway"/>
</dbReference>
<evidence type="ECO:0000256" key="3">
    <source>
        <dbReference type="ARBA" id="ARBA00004953"/>
    </source>
</evidence>
<dbReference type="PANTHER" id="PTHR42885:SF1">
    <property type="entry name" value="THREONINE-PHOSPHATE DECARBOXYLASE"/>
    <property type="match status" value="1"/>
</dbReference>
<accession>A0A1H6W0U6</accession>
<evidence type="ECO:0000313" key="11">
    <source>
        <dbReference type="EMBL" id="SEJ10568.1"/>
    </source>
</evidence>
<evidence type="ECO:0000313" key="12">
    <source>
        <dbReference type="Proteomes" id="UP000199662"/>
    </source>
</evidence>
<dbReference type="InterPro" id="IPR015424">
    <property type="entry name" value="PyrdxlP-dep_Trfase"/>
</dbReference>
<keyword evidence="7" id="KW-0456">Lyase</keyword>
<sequence length="366" mass="41176">MDSLKKFEHGGNIHDFAADGETKQIIDFSANINPLGMSEATIRTIQSQIKQLVHYPDPNGRELKTAIAKEYQIAIDTITLGNGAVELLYVLSHILKPNKVLLPVPSFSEYERAAIASGAAISYFYLSPAMNFTLDWNLLLAKLKDVDLLFLGNPNNPTGNLLFVDDLERCIVAAKKENCFVVIDESFIDFRSDAELYTCRHLVQKYDNLLVLQSLTKFYAIPGLRLGFAITNPKLVAQIDLGKDPWNVNHLAQKAGVAGLADISYKKSTQEFLNTEISFFYEELCKIQFLQVYRPSVNFILLNLANTNFTAAALQIKLLENHILIRDCSNYPGLTNQYIRIAVKTHQDNCILLNILQKIIRKGDVF</sequence>
<dbReference type="InterPro" id="IPR015421">
    <property type="entry name" value="PyrdxlP-dep_Trfase_major"/>
</dbReference>
<dbReference type="InterPro" id="IPR004838">
    <property type="entry name" value="NHTrfase_class1_PyrdxlP-BS"/>
</dbReference>
<dbReference type="Gene3D" id="3.90.1150.10">
    <property type="entry name" value="Aspartate Aminotransferase, domain 1"/>
    <property type="match status" value="1"/>
</dbReference>
<dbReference type="EMBL" id="FNZK01000003">
    <property type="protein sequence ID" value="SEJ10568.1"/>
    <property type="molecule type" value="Genomic_DNA"/>
</dbReference>
<evidence type="ECO:0000256" key="6">
    <source>
        <dbReference type="ARBA" id="ARBA00022898"/>
    </source>
</evidence>
<comment type="catalytic activity">
    <reaction evidence="9">
        <text>O-phospho-L-threonine + H(+) = (R)-1-aminopropan-2-yl phosphate + CO2</text>
        <dbReference type="Rhea" id="RHEA:11492"/>
        <dbReference type="ChEBI" id="CHEBI:15378"/>
        <dbReference type="ChEBI" id="CHEBI:16526"/>
        <dbReference type="ChEBI" id="CHEBI:58563"/>
        <dbReference type="ChEBI" id="CHEBI:58675"/>
        <dbReference type="EC" id="4.1.1.81"/>
    </reaction>
</comment>
<dbReference type="Proteomes" id="UP000199662">
    <property type="component" value="Unassembled WGS sequence"/>
</dbReference>
<evidence type="ECO:0000256" key="1">
    <source>
        <dbReference type="ARBA" id="ARBA00001933"/>
    </source>
</evidence>
<dbReference type="InterPro" id="IPR005860">
    <property type="entry name" value="CobD"/>
</dbReference>
<dbReference type="InterPro" id="IPR015422">
    <property type="entry name" value="PyrdxlP-dep_Trfase_small"/>
</dbReference>
<dbReference type="RefSeq" id="WP_091829547.1">
    <property type="nucleotide sequence ID" value="NZ_FNZK01000003.1"/>
</dbReference>
<dbReference type="InterPro" id="IPR004839">
    <property type="entry name" value="Aminotransferase_I/II_large"/>
</dbReference>
<dbReference type="EC" id="4.1.1.81" evidence="4"/>
<reference evidence="11 12" key="1">
    <citation type="submission" date="2016-10" db="EMBL/GenBank/DDBJ databases">
        <authorList>
            <person name="de Groot N.N."/>
        </authorList>
    </citation>
    <scope>NUCLEOTIDE SEQUENCE [LARGE SCALE GENOMIC DNA]</scope>
    <source>
        <strain evidence="11 12">DSM 2179</strain>
    </source>
</reference>
<dbReference type="Gene3D" id="3.40.640.10">
    <property type="entry name" value="Type I PLP-dependent aspartate aminotransferase-like (Major domain)"/>
    <property type="match status" value="1"/>
</dbReference>
<dbReference type="STRING" id="84035.SAMN05660742_103178"/>
<name>A0A1H6W0U6_9FIRM</name>
<dbReference type="PROSITE" id="PS00105">
    <property type="entry name" value="AA_TRANSFER_CLASS_1"/>
    <property type="match status" value="1"/>
</dbReference>
<comment type="function">
    <text evidence="2">Decarboxylates L-threonine-O-3-phosphate to yield (R)-1-amino-2-propanol O-2-phosphate, the precursor for the linkage between the nucleotide loop and the corrin ring in cobalamin.</text>
</comment>
<organism evidence="11 12">
    <name type="scientific">Propionispira arboris</name>
    <dbReference type="NCBI Taxonomy" id="84035"/>
    <lineage>
        <taxon>Bacteria</taxon>
        <taxon>Bacillati</taxon>
        <taxon>Bacillota</taxon>
        <taxon>Negativicutes</taxon>
        <taxon>Selenomonadales</taxon>
        <taxon>Selenomonadaceae</taxon>
        <taxon>Propionispira</taxon>
    </lineage>
</organism>
<dbReference type="GO" id="GO:0048472">
    <property type="term" value="F:threonine-phosphate decarboxylase activity"/>
    <property type="evidence" value="ECO:0007669"/>
    <property type="project" value="UniProtKB-EC"/>
</dbReference>
<keyword evidence="6" id="KW-0663">Pyridoxal phosphate</keyword>
<dbReference type="CDD" id="cd00609">
    <property type="entry name" value="AAT_like"/>
    <property type="match status" value="1"/>
</dbReference>
<evidence type="ECO:0000256" key="7">
    <source>
        <dbReference type="ARBA" id="ARBA00023239"/>
    </source>
</evidence>
<proteinExistence type="predicted"/>
<evidence type="ECO:0000256" key="2">
    <source>
        <dbReference type="ARBA" id="ARBA00003444"/>
    </source>
</evidence>
<dbReference type="AlphaFoldDB" id="A0A1H6W0U6"/>
<evidence type="ECO:0000256" key="8">
    <source>
        <dbReference type="ARBA" id="ARBA00029996"/>
    </source>
</evidence>
<keyword evidence="12" id="KW-1185">Reference proteome</keyword>
<evidence type="ECO:0000256" key="4">
    <source>
        <dbReference type="ARBA" id="ARBA00012285"/>
    </source>
</evidence>
<comment type="cofactor">
    <cofactor evidence="1">
        <name>pyridoxal 5'-phosphate</name>
        <dbReference type="ChEBI" id="CHEBI:597326"/>
    </cofactor>
</comment>
<dbReference type="NCBIfam" id="TIGR01140">
    <property type="entry name" value="L_thr_O3P_dcar"/>
    <property type="match status" value="1"/>
</dbReference>
<feature type="domain" description="Aminotransferase class I/classII large" evidence="10">
    <location>
        <begin position="24"/>
        <end position="349"/>
    </location>
</feature>
<evidence type="ECO:0000256" key="9">
    <source>
        <dbReference type="ARBA" id="ARBA00048531"/>
    </source>
</evidence>
<dbReference type="GO" id="GO:0030170">
    <property type="term" value="F:pyridoxal phosphate binding"/>
    <property type="evidence" value="ECO:0007669"/>
    <property type="project" value="InterPro"/>
</dbReference>